<feature type="transmembrane region" description="Helical" evidence="2">
    <location>
        <begin position="125"/>
        <end position="147"/>
    </location>
</feature>
<evidence type="ECO:0000256" key="2">
    <source>
        <dbReference type="SAM" id="Phobius"/>
    </source>
</evidence>
<dbReference type="InterPro" id="IPR043128">
    <property type="entry name" value="Rev_trsase/Diguanyl_cyclase"/>
</dbReference>
<protein>
    <submittedName>
        <fullName evidence="6">EAL domain-containing protein</fullName>
    </submittedName>
</protein>
<organism evidence="6 7">
    <name type="scientific">Kitasatospora purpeofusca</name>
    <dbReference type="NCBI Taxonomy" id="67352"/>
    <lineage>
        <taxon>Bacteria</taxon>
        <taxon>Bacillati</taxon>
        <taxon>Actinomycetota</taxon>
        <taxon>Actinomycetes</taxon>
        <taxon>Kitasatosporales</taxon>
        <taxon>Streptomycetaceae</taxon>
        <taxon>Kitasatospora</taxon>
    </lineage>
</organism>
<feature type="transmembrane region" description="Helical" evidence="2">
    <location>
        <begin position="159"/>
        <end position="179"/>
    </location>
</feature>
<dbReference type="Gene3D" id="3.30.450.40">
    <property type="match status" value="1"/>
</dbReference>
<dbReference type="Gene3D" id="3.30.70.270">
    <property type="match status" value="1"/>
</dbReference>
<feature type="region of interest" description="Disordered" evidence="1">
    <location>
        <begin position="1056"/>
        <end position="1076"/>
    </location>
</feature>
<dbReference type="InterPro" id="IPR035919">
    <property type="entry name" value="EAL_sf"/>
</dbReference>
<evidence type="ECO:0000259" key="5">
    <source>
        <dbReference type="PROSITE" id="PS50887"/>
    </source>
</evidence>
<feature type="transmembrane region" description="Helical" evidence="2">
    <location>
        <begin position="191"/>
        <end position="211"/>
    </location>
</feature>
<evidence type="ECO:0000259" key="3">
    <source>
        <dbReference type="PROSITE" id="PS50113"/>
    </source>
</evidence>
<name>A0ABZ1TW75_9ACTN</name>
<dbReference type="Gene3D" id="3.20.20.450">
    <property type="entry name" value="EAL domain"/>
    <property type="match status" value="1"/>
</dbReference>
<keyword evidence="7" id="KW-1185">Reference proteome</keyword>
<keyword evidence="2" id="KW-1133">Transmembrane helix</keyword>
<feature type="domain" description="PAC" evidence="3">
    <location>
        <begin position="567"/>
        <end position="618"/>
    </location>
</feature>
<dbReference type="RefSeq" id="WP_328954230.1">
    <property type="nucleotide sequence ID" value="NZ_CP108110.1"/>
</dbReference>
<dbReference type="Pfam" id="PF00563">
    <property type="entry name" value="EAL"/>
    <property type="match status" value="1"/>
</dbReference>
<dbReference type="InterPro" id="IPR052155">
    <property type="entry name" value="Biofilm_reg_signaling"/>
</dbReference>
<dbReference type="PANTHER" id="PTHR44757">
    <property type="entry name" value="DIGUANYLATE CYCLASE DGCP"/>
    <property type="match status" value="1"/>
</dbReference>
<feature type="transmembrane region" description="Helical" evidence="2">
    <location>
        <begin position="31"/>
        <end position="49"/>
    </location>
</feature>
<reference evidence="6" key="1">
    <citation type="submission" date="2022-10" db="EMBL/GenBank/DDBJ databases">
        <title>The complete genomes of actinobacterial strains from the NBC collection.</title>
        <authorList>
            <person name="Joergensen T.S."/>
            <person name="Alvarez Arevalo M."/>
            <person name="Sterndorff E.B."/>
            <person name="Faurdal D."/>
            <person name="Vuksanovic O."/>
            <person name="Mourched A.-S."/>
            <person name="Charusanti P."/>
            <person name="Shaw S."/>
            <person name="Blin K."/>
            <person name="Weber T."/>
        </authorList>
    </citation>
    <scope>NUCLEOTIDE SEQUENCE</scope>
    <source>
        <strain evidence="6">NBC_00222</strain>
    </source>
</reference>
<dbReference type="PROSITE" id="PS50883">
    <property type="entry name" value="EAL"/>
    <property type="match status" value="1"/>
</dbReference>
<keyword evidence="2" id="KW-0812">Transmembrane</keyword>
<dbReference type="Gene3D" id="3.30.450.20">
    <property type="entry name" value="PAS domain"/>
    <property type="match status" value="1"/>
</dbReference>
<feature type="domain" description="GGDEF" evidence="5">
    <location>
        <begin position="650"/>
        <end position="782"/>
    </location>
</feature>
<proteinExistence type="predicted"/>
<feature type="transmembrane region" description="Helical" evidence="2">
    <location>
        <begin position="286"/>
        <end position="308"/>
    </location>
</feature>
<dbReference type="InterPro" id="IPR001633">
    <property type="entry name" value="EAL_dom"/>
</dbReference>
<dbReference type="CDD" id="cd01949">
    <property type="entry name" value="GGDEF"/>
    <property type="match status" value="1"/>
</dbReference>
<dbReference type="NCBIfam" id="TIGR00229">
    <property type="entry name" value="sensory_box"/>
    <property type="match status" value="1"/>
</dbReference>
<dbReference type="InterPro" id="IPR000700">
    <property type="entry name" value="PAS-assoc_C"/>
</dbReference>
<feature type="compositionally biased region" description="Gly residues" evidence="1">
    <location>
        <begin position="1064"/>
        <end position="1076"/>
    </location>
</feature>
<evidence type="ECO:0000259" key="4">
    <source>
        <dbReference type="PROSITE" id="PS50883"/>
    </source>
</evidence>
<dbReference type="PROSITE" id="PS50113">
    <property type="entry name" value="PAC"/>
    <property type="match status" value="1"/>
</dbReference>
<dbReference type="SUPFAM" id="SSF55073">
    <property type="entry name" value="Nucleotide cyclase"/>
    <property type="match status" value="1"/>
</dbReference>
<dbReference type="InterPro" id="IPR029787">
    <property type="entry name" value="Nucleotide_cyclase"/>
</dbReference>
<feature type="domain" description="EAL" evidence="4">
    <location>
        <begin position="791"/>
        <end position="1053"/>
    </location>
</feature>
<dbReference type="SUPFAM" id="SSF141868">
    <property type="entry name" value="EAL domain-like"/>
    <property type="match status" value="1"/>
</dbReference>
<dbReference type="SMART" id="SM00052">
    <property type="entry name" value="EAL"/>
    <property type="match status" value="1"/>
</dbReference>
<evidence type="ECO:0000256" key="1">
    <source>
        <dbReference type="SAM" id="MobiDB-lite"/>
    </source>
</evidence>
<dbReference type="SUPFAM" id="SSF55785">
    <property type="entry name" value="PYP-like sensor domain (PAS domain)"/>
    <property type="match status" value="1"/>
</dbReference>
<dbReference type="PANTHER" id="PTHR44757:SF2">
    <property type="entry name" value="BIOFILM ARCHITECTURE MAINTENANCE PROTEIN MBAA"/>
    <property type="match status" value="1"/>
</dbReference>
<feature type="transmembrane region" description="Helical" evidence="2">
    <location>
        <begin position="96"/>
        <end position="113"/>
    </location>
</feature>
<accession>A0ABZ1TW75</accession>
<feature type="transmembrane region" description="Helical" evidence="2">
    <location>
        <begin position="260"/>
        <end position="280"/>
    </location>
</feature>
<sequence length="1076" mass="115255">MTRRRQRLMACYLAWMVLFTGIYYTNPSQRIIWWTGIGLGGVAAIVVGVRLNQPSHARYWYLLALANLSFTAGEVVQVIQMQFLHLGSPFPSIADGFYLAEYLLYAAGVLGFIRWRTAHQDRASLLDALILTMGLALLVWIYLILPYARNPDLGWFQKAVSIAYPLGDVVVLALLLRLVVPRGGVSRSLQLLAVGTVGLLASDIAYGLIVLHGNWHIGTPVDFGWAAFYTAWGAAALHPSMVELTRPIPSQQPDLSAGRLALLTAASLIAPTILIIEAGAGNTSNAGVIGAFSAVIYLLVLARLAVVVRARRQAVARERALRVAGSALTSAVTVEEVADAVQAAASTLMPTEPGHVALLAVTEGGVLHVRHAERGAGRHLLGAERESDEVLALAAYRETRLLSVEDIGNGLATRLNGMPSALLCPLTLAERPSGDPLIGALIVTGTEQELASLWGSLEILAGQAAFAVERVMLSQEITRRDSEAYFRTLVQSASDVILILNSDDSVRYASGSSAERVLGYPSLSGTLITDLVPTEDGRSVGKALARMRSRDAGLPAARPGRSGLDAQRDHWRLLRADGTPIEVEVHSNDLRADPTVGGLVLTLRDVTEQRQMERELTHRAFHDSLTGLANRVLFLDRVSHALSRGERSGAVTGVLFLDLDDFKMVNDTQGHAVGDELLIAVSLRVSTALRTSDTAARLGGDEFAVLVEDALAPADVGALADGVLAAFAEPFRLSAGAVRVSASIGVATTEDSVDATELLSHADLALYSAKSAGKRQWCHYQPSLQAGLVARHELNENLDTAIAESAFRLYYQPIVDLATGALVAFEALVRWPHDRRGMVLPDEFIALAEESGQIVPLGAWVLERAAQETAAWHAAGSAARAAVGLPPLRVNVNVSARQFRDPGFVDVVRGAIRSSGIPPQSLVLELTESVLMRRDDRVHTDMRTLGDLGVGIAIDDFGTGYSSLSYLREFPISILKIDKSFIDGLGHSQQQYALVEGITRIADTLGVQVIAEGIEHPDQRDLLAAMGCPLGQGYLFARPLTPEQARTFIEEHTLPVAPLNEPAGPGGHGGHGGPTG</sequence>
<gene>
    <name evidence="6" type="ORF">OHA16_09575</name>
</gene>
<feature type="transmembrane region" description="Helical" evidence="2">
    <location>
        <begin position="7"/>
        <end position="25"/>
    </location>
</feature>
<dbReference type="Pfam" id="PF00990">
    <property type="entry name" value="GGDEF"/>
    <property type="match status" value="1"/>
</dbReference>
<keyword evidence="2" id="KW-0472">Membrane</keyword>
<dbReference type="InterPro" id="IPR029016">
    <property type="entry name" value="GAF-like_dom_sf"/>
</dbReference>
<dbReference type="EMBL" id="CP108110">
    <property type="protein sequence ID" value="WUQ83197.1"/>
    <property type="molecule type" value="Genomic_DNA"/>
</dbReference>
<dbReference type="Proteomes" id="UP001432222">
    <property type="component" value="Chromosome"/>
</dbReference>
<dbReference type="InterPro" id="IPR000014">
    <property type="entry name" value="PAS"/>
</dbReference>
<evidence type="ECO:0000313" key="6">
    <source>
        <dbReference type="EMBL" id="WUQ83197.1"/>
    </source>
</evidence>
<dbReference type="SMART" id="SM00267">
    <property type="entry name" value="GGDEF"/>
    <property type="match status" value="1"/>
</dbReference>
<dbReference type="PROSITE" id="PS50887">
    <property type="entry name" value="GGDEF"/>
    <property type="match status" value="1"/>
</dbReference>
<evidence type="ECO:0000313" key="7">
    <source>
        <dbReference type="Proteomes" id="UP001432222"/>
    </source>
</evidence>
<dbReference type="InterPro" id="IPR035965">
    <property type="entry name" value="PAS-like_dom_sf"/>
</dbReference>
<dbReference type="NCBIfam" id="TIGR00254">
    <property type="entry name" value="GGDEF"/>
    <property type="match status" value="1"/>
</dbReference>
<dbReference type="CDD" id="cd01948">
    <property type="entry name" value="EAL"/>
    <property type="match status" value="1"/>
</dbReference>
<feature type="transmembrane region" description="Helical" evidence="2">
    <location>
        <begin position="61"/>
        <end position="84"/>
    </location>
</feature>
<dbReference type="InterPro" id="IPR000160">
    <property type="entry name" value="GGDEF_dom"/>
</dbReference>